<organism evidence="1 2">
    <name type="scientific">Gemmata algarum</name>
    <dbReference type="NCBI Taxonomy" id="2975278"/>
    <lineage>
        <taxon>Bacteria</taxon>
        <taxon>Pseudomonadati</taxon>
        <taxon>Planctomycetota</taxon>
        <taxon>Planctomycetia</taxon>
        <taxon>Gemmatales</taxon>
        <taxon>Gemmataceae</taxon>
        <taxon>Gemmata</taxon>
    </lineage>
</organism>
<reference evidence="2" key="1">
    <citation type="journal article" date="2023" name="Mar. Drugs">
        <title>Gemmata algarum, a Novel Planctomycete Isolated from an Algal Mat, Displays Antimicrobial Activity.</title>
        <authorList>
            <person name="Kumar G."/>
            <person name="Kallscheuer N."/>
            <person name="Kashif M."/>
            <person name="Ahamad S."/>
            <person name="Jagadeeshwari U."/>
            <person name="Pannikurungottu S."/>
            <person name="Haufschild T."/>
            <person name="Kabuu M."/>
            <person name="Sasikala C."/>
            <person name="Jogler C."/>
            <person name="Ramana C."/>
        </authorList>
    </citation>
    <scope>NUCLEOTIDE SEQUENCE [LARGE SCALE GENOMIC DNA]</scope>
    <source>
        <strain evidence="2">JC673</strain>
    </source>
</reference>
<evidence type="ECO:0000313" key="2">
    <source>
        <dbReference type="Proteomes" id="UP001272242"/>
    </source>
</evidence>
<evidence type="ECO:0000313" key="1">
    <source>
        <dbReference type="EMBL" id="MDY3562379.1"/>
    </source>
</evidence>
<proteinExistence type="predicted"/>
<gene>
    <name evidence="1" type="ORF">R5W23_003845</name>
</gene>
<keyword evidence="2" id="KW-1185">Reference proteome</keyword>
<dbReference type="Proteomes" id="UP001272242">
    <property type="component" value="Unassembled WGS sequence"/>
</dbReference>
<accession>A0ABU5F960</accession>
<protein>
    <submittedName>
        <fullName evidence="1">Uncharacterized protein</fullName>
    </submittedName>
</protein>
<dbReference type="RefSeq" id="WP_320688684.1">
    <property type="nucleotide sequence ID" value="NZ_JAXBLV010000211.1"/>
</dbReference>
<dbReference type="EMBL" id="JAXBLV010000211">
    <property type="protein sequence ID" value="MDY3562379.1"/>
    <property type="molecule type" value="Genomic_DNA"/>
</dbReference>
<sequence>MTEIKANYPDEWVFLANPTSTRYHEVTEGQVIIHSPDRAEYMRLVGEWDDPAVRHLASWWTGEIRGVEIFPPDAEPDVESGRPHSR</sequence>
<comment type="caution">
    <text evidence="1">The sequence shown here is derived from an EMBL/GenBank/DDBJ whole genome shotgun (WGS) entry which is preliminary data.</text>
</comment>
<name>A0ABU5F960_9BACT</name>